<dbReference type="Pfam" id="PF01968">
    <property type="entry name" value="Hydantoinase_A"/>
    <property type="match status" value="1"/>
</dbReference>
<dbReference type="SUPFAM" id="SSF53067">
    <property type="entry name" value="Actin-like ATPase domain"/>
    <property type="match status" value="1"/>
</dbReference>
<feature type="domain" description="Hydantoinase A/oxoprolinase" evidence="1">
    <location>
        <begin position="203"/>
        <end position="502"/>
    </location>
</feature>
<dbReference type="Pfam" id="PF19278">
    <property type="entry name" value="Hydant_A_C"/>
    <property type="match status" value="1"/>
</dbReference>
<feature type="domain" description="Hydantoinase/oxoprolinase N-terminal" evidence="2">
    <location>
        <begin position="4"/>
        <end position="182"/>
    </location>
</feature>
<dbReference type="Pfam" id="PF05378">
    <property type="entry name" value="Hydant_A_N"/>
    <property type="match status" value="1"/>
</dbReference>
<evidence type="ECO:0000259" key="1">
    <source>
        <dbReference type="Pfam" id="PF01968"/>
    </source>
</evidence>
<evidence type="ECO:0000259" key="3">
    <source>
        <dbReference type="Pfam" id="PF19278"/>
    </source>
</evidence>
<dbReference type="InterPro" id="IPR045079">
    <property type="entry name" value="Oxoprolinase-like"/>
</dbReference>
<gene>
    <name evidence="4" type="ORF">UFOPK2399_01648</name>
</gene>
<accession>A0A6J6Q928</accession>
<dbReference type="AlphaFoldDB" id="A0A6J6Q928"/>
<evidence type="ECO:0000259" key="2">
    <source>
        <dbReference type="Pfam" id="PF05378"/>
    </source>
</evidence>
<reference evidence="4" key="1">
    <citation type="submission" date="2020-05" db="EMBL/GenBank/DDBJ databases">
        <authorList>
            <person name="Chiriac C."/>
            <person name="Salcher M."/>
            <person name="Ghai R."/>
            <person name="Kavagutti S V."/>
        </authorList>
    </citation>
    <scope>NUCLEOTIDE SEQUENCE</scope>
</reference>
<dbReference type="PANTHER" id="PTHR11365">
    <property type="entry name" value="5-OXOPROLINASE RELATED"/>
    <property type="match status" value="1"/>
</dbReference>
<dbReference type="GO" id="GO:0005829">
    <property type="term" value="C:cytosol"/>
    <property type="evidence" value="ECO:0007669"/>
    <property type="project" value="TreeGrafter"/>
</dbReference>
<dbReference type="InterPro" id="IPR043129">
    <property type="entry name" value="ATPase_NBD"/>
</dbReference>
<dbReference type="GO" id="GO:0006749">
    <property type="term" value="P:glutathione metabolic process"/>
    <property type="evidence" value="ECO:0007669"/>
    <property type="project" value="TreeGrafter"/>
</dbReference>
<protein>
    <submittedName>
        <fullName evidence="4">Unannotated protein</fullName>
    </submittedName>
</protein>
<evidence type="ECO:0000313" key="4">
    <source>
        <dbReference type="EMBL" id="CAB4705685.1"/>
    </source>
</evidence>
<organism evidence="4">
    <name type="scientific">freshwater metagenome</name>
    <dbReference type="NCBI Taxonomy" id="449393"/>
    <lineage>
        <taxon>unclassified sequences</taxon>
        <taxon>metagenomes</taxon>
        <taxon>ecological metagenomes</taxon>
    </lineage>
</organism>
<dbReference type="InterPro" id="IPR002821">
    <property type="entry name" value="Hydantoinase_A"/>
</dbReference>
<dbReference type="EMBL" id="CAEZXP010000006">
    <property type="protein sequence ID" value="CAB4705685.1"/>
    <property type="molecule type" value="Genomic_DNA"/>
</dbReference>
<proteinExistence type="predicted"/>
<feature type="domain" description="Acetophenone carboxylase-like C-terminal" evidence="3">
    <location>
        <begin position="517"/>
        <end position="687"/>
    </location>
</feature>
<dbReference type="InterPro" id="IPR008040">
    <property type="entry name" value="Hydant_A_N"/>
</dbReference>
<name>A0A6J6Q928_9ZZZZ</name>
<dbReference type="PANTHER" id="PTHR11365:SF23">
    <property type="entry name" value="HYPOTHETICAL 5-OXOPROLINASE (EUROFUNG)-RELATED"/>
    <property type="match status" value="1"/>
</dbReference>
<sequence length="697" mass="73609">MSVRLAIDIGGTFTDATLIDEETGKVSIAKVLSTPFDPSVGFMAATERILTDSGVLAGDVRFVVHGTTVATNAIIEGKVARGGFITTDGFRDLLEIARQTRPSLYDTQFEKTPPLVPRDRALTVIERLGPGGEVLKPLDDASVREAAARLRAEGVEAVAVCLLHAYINPAHEKRVGEILAEELPGIPISLSSEVAPEFREYLRASTTVINSAIRPVVGRYLENIEKRLAEAGVTAELLVMQSSGGVFTSGAAARKPVFMVESGPAAGVIASANLGSQLGYPDILSFDMGGTTAKVGLIQKGSPSITKDYSVGSHAGGAVGGQSLSGYPVRTPVIDLVEIGAGGGSIAWVDSGGLLRVGPRSAGADPGPVCYRRGGTDPTVTDANVVLGRLNPTYFLGGEIGLDIEGARNAIQEKLAGPLGLDVLEAANGIVEIANAAMVNALHLISVQRGYDPRDFVLVAFGGAGPVHANALARDAEMPTLLIPASPGIFSATGLLGTDLKRDASATLMRRFDELNAPEIEESFRALEEAGAAELASEGMPREQIAFIRQIDMRYVGQSYELTIPLPQGAFDGSQTPELLARFHAEHDRTYGFAAPAEATECVSLRLTTVGKIAKPPLRPLDETGITATPKEHRQVYFAEAGGFVETPIYDRYRLTAGAVFDGPAIVEEFDSTIVVHPHYTVTVDTYGNLIIRKGNS</sequence>
<dbReference type="GO" id="GO:0017168">
    <property type="term" value="F:5-oxoprolinase (ATP-hydrolyzing) activity"/>
    <property type="evidence" value="ECO:0007669"/>
    <property type="project" value="TreeGrafter"/>
</dbReference>
<dbReference type="InterPro" id="IPR049517">
    <property type="entry name" value="ACX-like_C"/>
</dbReference>